<protein>
    <submittedName>
        <fullName evidence="1">Uncharacterized protein</fullName>
    </submittedName>
</protein>
<dbReference type="RefSeq" id="WP_083370796.1">
    <property type="nucleotide sequence ID" value="NZ_FNCO01000023.1"/>
</dbReference>
<dbReference type="STRING" id="89065.SAMN05216605_12321"/>
<dbReference type="EMBL" id="FNCO01000023">
    <property type="protein sequence ID" value="SDJ19178.1"/>
    <property type="molecule type" value="Genomic_DNA"/>
</dbReference>
<dbReference type="Proteomes" id="UP000182894">
    <property type="component" value="Unassembled WGS sequence"/>
</dbReference>
<gene>
    <name evidence="1" type="ORF">SAMN05216605_12321</name>
</gene>
<reference evidence="2" key="1">
    <citation type="submission" date="2016-10" db="EMBL/GenBank/DDBJ databases">
        <authorList>
            <person name="Varghese N."/>
            <person name="Submissions S."/>
        </authorList>
    </citation>
    <scope>NUCLEOTIDE SEQUENCE [LARGE SCALE GENOMIC DNA]</scope>
    <source>
        <strain evidence="2">ATCC 700689</strain>
    </source>
</reference>
<dbReference type="AlphaFoldDB" id="A0A1G8RQE1"/>
<evidence type="ECO:0000313" key="1">
    <source>
        <dbReference type="EMBL" id="SDJ19178.1"/>
    </source>
</evidence>
<evidence type="ECO:0000313" key="2">
    <source>
        <dbReference type="Proteomes" id="UP000182894"/>
    </source>
</evidence>
<organism evidence="1 2">
    <name type="scientific">Pseudomonas abietaniphila</name>
    <dbReference type="NCBI Taxonomy" id="89065"/>
    <lineage>
        <taxon>Bacteria</taxon>
        <taxon>Pseudomonadati</taxon>
        <taxon>Pseudomonadota</taxon>
        <taxon>Gammaproteobacteria</taxon>
        <taxon>Pseudomonadales</taxon>
        <taxon>Pseudomonadaceae</taxon>
        <taxon>Pseudomonas</taxon>
    </lineage>
</organism>
<dbReference type="OrthoDB" id="6909845at2"/>
<proteinExistence type="predicted"/>
<keyword evidence="2" id="KW-1185">Reference proteome</keyword>
<sequence length="111" mass="12403">MCANQQMEQSKCAFQPAGSACVIADRDKKFEELEKVDGIGWGQDFENAFRRLYPEDWEAYVLAAETRGLHFGVIGKWVDDKPTWLNVEPSGSSLLHAQYCDFLHNGGAGGF</sequence>
<name>A0A1G8RQE1_9PSED</name>
<accession>A0A1G8RQE1</accession>